<accession>A0ABD3GXN4</accession>
<name>A0ABD3GXN4_9MARC</name>
<organism evidence="1 2">
    <name type="scientific">Riccia sorocarpa</name>
    <dbReference type="NCBI Taxonomy" id="122646"/>
    <lineage>
        <taxon>Eukaryota</taxon>
        <taxon>Viridiplantae</taxon>
        <taxon>Streptophyta</taxon>
        <taxon>Embryophyta</taxon>
        <taxon>Marchantiophyta</taxon>
        <taxon>Marchantiopsida</taxon>
        <taxon>Marchantiidae</taxon>
        <taxon>Marchantiales</taxon>
        <taxon>Ricciaceae</taxon>
        <taxon>Riccia</taxon>
    </lineage>
</organism>
<comment type="caution">
    <text evidence="1">The sequence shown here is derived from an EMBL/GenBank/DDBJ whole genome shotgun (WGS) entry which is preliminary data.</text>
</comment>
<protein>
    <submittedName>
        <fullName evidence="1">Uncharacterized protein</fullName>
    </submittedName>
</protein>
<reference evidence="1 2" key="1">
    <citation type="submission" date="2024-09" db="EMBL/GenBank/DDBJ databases">
        <title>Chromosome-scale assembly of Riccia sorocarpa.</title>
        <authorList>
            <person name="Paukszto L."/>
        </authorList>
    </citation>
    <scope>NUCLEOTIDE SEQUENCE [LARGE SCALE GENOMIC DNA]</scope>
    <source>
        <strain evidence="1">LP-2024</strain>
        <tissue evidence="1">Aerial parts of the thallus</tissue>
    </source>
</reference>
<gene>
    <name evidence="1" type="ORF">R1sor_000636</name>
</gene>
<evidence type="ECO:0000313" key="2">
    <source>
        <dbReference type="Proteomes" id="UP001633002"/>
    </source>
</evidence>
<dbReference type="AlphaFoldDB" id="A0ABD3GXN4"/>
<dbReference type="Proteomes" id="UP001633002">
    <property type="component" value="Unassembled WGS sequence"/>
</dbReference>
<sequence length="117" mass="13288">MPRIALALGDRARKRGEFTMILVRSSLLLRPARSVVPGDLSQVRTLPGAVHFQSSFTRRRERNEMSWRCHGRDNAELVANLQSEFLHMPFICFTPHVHDELEVSWKGECGACGKDAK</sequence>
<keyword evidence="2" id="KW-1185">Reference proteome</keyword>
<dbReference type="EMBL" id="JBJQOH010000006">
    <property type="protein sequence ID" value="KAL3682614.1"/>
    <property type="molecule type" value="Genomic_DNA"/>
</dbReference>
<evidence type="ECO:0000313" key="1">
    <source>
        <dbReference type="EMBL" id="KAL3682614.1"/>
    </source>
</evidence>
<proteinExistence type="predicted"/>